<dbReference type="PANTHER" id="PTHR46426">
    <property type="entry name" value="PROTEIN DISULFIDE-ISOMERASE TMX3"/>
    <property type="match status" value="1"/>
</dbReference>
<keyword evidence="2 5" id="KW-0812">Transmembrane</keyword>
<dbReference type="Gene3D" id="3.40.30.10">
    <property type="entry name" value="Glutaredoxin"/>
    <property type="match status" value="2"/>
</dbReference>
<organism evidence="8 9">
    <name type="scientific">Acanthoscelides obtectus</name>
    <name type="common">Bean weevil</name>
    <name type="synonym">Bruchus obtectus</name>
    <dbReference type="NCBI Taxonomy" id="200917"/>
    <lineage>
        <taxon>Eukaryota</taxon>
        <taxon>Metazoa</taxon>
        <taxon>Ecdysozoa</taxon>
        <taxon>Arthropoda</taxon>
        <taxon>Hexapoda</taxon>
        <taxon>Insecta</taxon>
        <taxon>Pterygota</taxon>
        <taxon>Neoptera</taxon>
        <taxon>Endopterygota</taxon>
        <taxon>Coleoptera</taxon>
        <taxon>Polyphaga</taxon>
        <taxon>Cucujiformia</taxon>
        <taxon>Chrysomeloidea</taxon>
        <taxon>Chrysomelidae</taxon>
        <taxon>Bruchinae</taxon>
        <taxon>Bruchini</taxon>
        <taxon>Acanthoscelides</taxon>
    </lineage>
</organism>
<dbReference type="Proteomes" id="UP001152888">
    <property type="component" value="Unassembled WGS sequence"/>
</dbReference>
<sequence length="432" mass="50092">MGKLGNYLLILFVSGFLYTETNTFSKWVLELGDNFANLHNDGGYWLIKFYTPWCGNCKRVEPIWGHVVQALKNTHIRIGRIDCSSYPNVAKMFGVTKYPTIKIIRGEEHHTFQGDQDTEQIVNFALRMSGPAVEHITRPESLTNIKNMNQLFFMYVGEREGALWDTFNDVANKMQAHAFYYSTSQSIAEKHIFLNETPAVFVHKENSHYFYTVEAGNGLEEARHLNASIHKWINEERFETFLKISEGNIEEVLQTKKYIVLVVVEENKLQEIPKDMLEFRNMVESVIRKDRDKYHSSFQFGWTSSLELVINIAMERISLPYLIVLNSTTYHHHVPEDDPLIMTTEAIELFLERVYNQQAPAYGGNDFAVRLYRAYFNAKTTLADRYRGNPVLTTVLLGLPTCFLSIIMYFCVCQNCLDANEEDEVPLHEKRE</sequence>
<name>A0A9P0K0W1_ACAOB</name>
<dbReference type="OrthoDB" id="74910at2759"/>
<dbReference type="SUPFAM" id="SSF52833">
    <property type="entry name" value="Thioredoxin-like"/>
    <property type="match status" value="1"/>
</dbReference>
<comment type="subcellular location">
    <subcellularLocation>
        <location evidence="1">Membrane</location>
        <topology evidence="1">Single-pass membrane protein</topology>
    </subcellularLocation>
</comment>
<dbReference type="EMBL" id="CAKOFQ010006699">
    <property type="protein sequence ID" value="CAH1962064.1"/>
    <property type="molecule type" value="Genomic_DNA"/>
</dbReference>
<feature type="signal peptide" evidence="6">
    <location>
        <begin position="1"/>
        <end position="23"/>
    </location>
</feature>
<dbReference type="AlphaFoldDB" id="A0A9P0K0W1"/>
<evidence type="ECO:0000259" key="7">
    <source>
        <dbReference type="PROSITE" id="PS51352"/>
    </source>
</evidence>
<dbReference type="PANTHER" id="PTHR46426:SF1">
    <property type="entry name" value="PROTEIN DISULFIDE-ISOMERASE TMX3"/>
    <property type="match status" value="1"/>
</dbReference>
<keyword evidence="4 5" id="KW-0472">Membrane</keyword>
<proteinExistence type="predicted"/>
<evidence type="ECO:0000313" key="9">
    <source>
        <dbReference type="Proteomes" id="UP001152888"/>
    </source>
</evidence>
<keyword evidence="3 5" id="KW-1133">Transmembrane helix</keyword>
<feature type="chain" id="PRO_5040134376" description="Thioredoxin domain-containing protein" evidence="6">
    <location>
        <begin position="24"/>
        <end position="432"/>
    </location>
</feature>
<evidence type="ECO:0000256" key="2">
    <source>
        <dbReference type="ARBA" id="ARBA00022692"/>
    </source>
</evidence>
<dbReference type="GO" id="GO:0005783">
    <property type="term" value="C:endoplasmic reticulum"/>
    <property type="evidence" value="ECO:0007669"/>
    <property type="project" value="TreeGrafter"/>
</dbReference>
<dbReference type="Pfam" id="PF13848">
    <property type="entry name" value="Thioredoxin_6"/>
    <property type="match status" value="1"/>
</dbReference>
<protein>
    <recommendedName>
        <fullName evidence="7">Thioredoxin domain-containing protein</fullName>
    </recommendedName>
</protein>
<keyword evidence="9" id="KW-1185">Reference proteome</keyword>
<comment type="caution">
    <text evidence="8">The sequence shown here is derived from an EMBL/GenBank/DDBJ whole genome shotgun (WGS) entry which is preliminary data.</text>
</comment>
<dbReference type="GO" id="GO:0016020">
    <property type="term" value="C:membrane"/>
    <property type="evidence" value="ECO:0007669"/>
    <property type="project" value="UniProtKB-SubCell"/>
</dbReference>
<evidence type="ECO:0000256" key="6">
    <source>
        <dbReference type="SAM" id="SignalP"/>
    </source>
</evidence>
<dbReference type="InterPro" id="IPR036249">
    <property type="entry name" value="Thioredoxin-like_sf"/>
</dbReference>
<accession>A0A9P0K0W1</accession>
<evidence type="ECO:0000256" key="3">
    <source>
        <dbReference type="ARBA" id="ARBA00022989"/>
    </source>
</evidence>
<feature type="transmembrane region" description="Helical" evidence="5">
    <location>
        <begin position="391"/>
        <end position="410"/>
    </location>
</feature>
<dbReference type="PROSITE" id="PS51352">
    <property type="entry name" value="THIOREDOXIN_2"/>
    <property type="match status" value="1"/>
</dbReference>
<gene>
    <name evidence="8" type="ORF">ACAOBT_LOCUS4469</name>
</gene>
<evidence type="ECO:0000313" key="8">
    <source>
        <dbReference type="EMBL" id="CAH1962064.1"/>
    </source>
</evidence>
<keyword evidence="6" id="KW-0732">Signal</keyword>
<evidence type="ECO:0000256" key="1">
    <source>
        <dbReference type="ARBA" id="ARBA00004167"/>
    </source>
</evidence>
<evidence type="ECO:0000256" key="4">
    <source>
        <dbReference type="ARBA" id="ARBA00023136"/>
    </source>
</evidence>
<reference evidence="8" key="1">
    <citation type="submission" date="2022-03" db="EMBL/GenBank/DDBJ databases">
        <authorList>
            <person name="Sayadi A."/>
        </authorList>
    </citation>
    <scope>NUCLEOTIDE SEQUENCE</scope>
</reference>
<evidence type="ECO:0000256" key="5">
    <source>
        <dbReference type="SAM" id="Phobius"/>
    </source>
</evidence>
<dbReference type="Pfam" id="PF00085">
    <property type="entry name" value="Thioredoxin"/>
    <property type="match status" value="1"/>
</dbReference>
<dbReference type="InterPro" id="IPR013766">
    <property type="entry name" value="Thioredoxin_domain"/>
</dbReference>
<dbReference type="InterPro" id="IPR052250">
    <property type="entry name" value="PDI_TMX3"/>
</dbReference>
<feature type="domain" description="Thioredoxin" evidence="7">
    <location>
        <begin position="1"/>
        <end position="130"/>
    </location>
</feature>